<accession>A0A411YDK9</accession>
<comment type="similarity">
    <text evidence="7">Belongs to the binding-protein-dependent transport system permease family.</text>
</comment>
<feature type="transmembrane region" description="Helical" evidence="7">
    <location>
        <begin position="219"/>
        <end position="240"/>
    </location>
</feature>
<dbReference type="GO" id="GO:0005886">
    <property type="term" value="C:plasma membrane"/>
    <property type="evidence" value="ECO:0007669"/>
    <property type="project" value="UniProtKB-SubCell"/>
</dbReference>
<proteinExistence type="inferred from homology"/>
<evidence type="ECO:0000256" key="5">
    <source>
        <dbReference type="ARBA" id="ARBA00022989"/>
    </source>
</evidence>
<dbReference type="Pfam" id="PF00528">
    <property type="entry name" value="BPD_transp_1"/>
    <property type="match status" value="1"/>
</dbReference>
<keyword evidence="3" id="KW-1003">Cell membrane</keyword>
<dbReference type="AlphaFoldDB" id="A0A411YDK9"/>
<feature type="region of interest" description="Disordered" evidence="8">
    <location>
        <begin position="1"/>
        <end position="21"/>
    </location>
</feature>
<evidence type="ECO:0000256" key="2">
    <source>
        <dbReference type="ARBA" id="ARBA00022448"/>
    </source>
</evidence>
<dbReference type="OrthoDB" id="9808005at2"/>
<dbReference type="Proteomes" id="UP000291469">
    <property type="component" value="Chromosome"/>
</dbReference>
<feature type="transmembrane region" description="Helical" evidence="7">
    <location>
        <begin position="273"/>
        <end position="293"/>
    </location>
</feature>
<reference evidence="10 11" key="1">
    <citation type="submission" date="2019-01" db="EMBL/GenBank/DDBJ databases">
        <title>Egibacter rhizosphaerae EGI 80759T.</title>
        <authorList>
            <person name="Chen D.-D."/>
            <person name="Tian Y."/>
            <person name="Jiao J.-Y."/>
            <person name="Zhang X.-T."/>
            <person name="Zhang Y.-G."/>
            <person name="Zhang Y."/>
            <person name="Xiao M."/>
            <person name="Shu W.-S."/>
            <person name="Li W.-J."/>
        </authorList>
    </citation>
    <scope>NUCLEOTIDE SEQUENCE [LARGE SCALE GENOMIC DNA]</scope>
    <source>
        <strain evidence="10 11">EGI 80759</strain>
    </source>
</reference>
<evidence type="ECO:0000256" key="6">
    <source>
        <dbReference type="ARBA" id="ARBA00023136"/>
    </source>
</evidence>
<dbReference type="Gene3D" id="1.10.3720.10">
    <property type="entry name" value="MetI-like"/>
    <property type="match status" value="1"/>
</dbReference>
<dbReference type="RefSeq" id="WP_131154316.1">
    <property type="nucleotide sequence ID" value="NZ_CP036402.1"/>
</dbReference>
<evidence type="ECO:0000256" key="4">
    <source>
        <dbReference type="ARBA" id="ARBA00022692"/>
    </source>
</evidence>
<sequence>MTTPASSQQAPARGARPRKPPPTPFAIGGMIGLVAFTLVTAWDWTFGIGFNPLEIPGEFRDSNPQMVEGLFNITDAEWRAEYAARLSAAFIDPESPLLISFDSRIGRGLLETIHIAVIATILGSAISLPLCIANSKVGAPNPVARVVIKLLNNANRAIPDIIWASVFVVLVSVGALPGILALTMFTIGVVVKLTSDTVDGIDMGPVEAAHAVGASHPNAMRVAVVPQVLPAYAAFSLYAFELNLRGAVILGFVGAGGIGEAFNYYWSRLEFEGVSVVVFVFLVVVIAIERISIGVRRRLI</sequence>
<dbReference type="GO" id="GO:0055085">
    <property type="term" value="P:transmembrane transport"/>
    <property type="evidence" value="ECO:0007669"/>
    <property type="project" value="InterPro"/>
</dbReference>
<feature type="transmembrane region" description="Helical" evidence="7">
    <location>
        <begin position="113"/>
        <end position="132"/>
    </location>
</feature>
<dbReference type="PANTHER" id="PTHR30043">
    <property type="entry name" value="PHOSPHONATES TRANSPORT SYSTEM PERMEASE PROTEIN"/>
    <property type="match status" value="1"/>
</dbReference>
<feature type="transmembrane region" description="Helical" evidence="7">
    <location>
        <begin position="23"/>
        <end position="42"/>
    </location>
</feature>
<keyword evidence="6 7" id="KW-0472">Membrane</keyword>
<dbReference type="KEGG" id="erz:ER308_07025"/>
<dbReference type="PROSITE" id="PS50928">
    <property type="entry name" value="ABC_TM1"/>
    <property type="match status" value="1"/>
</dbReference>
<keyword evidence="11" id="KW-1185">Reference proteome</keyword>
<evidence type="ECO:0000256" key="3">
    <source>
        <dbReference type="ARBA" id="ARBA00022475"/>
    </source>
</evidence>
<gene>
    <name evidence="10" type="ORF">ER308_07025</name>
</gene>
<evidence type="ECO:0000313" key="10">
    <source>
        <dbReference type="EMBL" id="QBI19319.1"/>
    </source>
</evidence>
<name>A0A411YDK9_9ACTN</name>
<dbReference type="InterPro" id="IPR000515">
    <property type="entry name" value="MetI-like"/>
</dbReference>
<evidence type="ECO:0000256" key="7">
    <source>
        <dbReference type="RuleBase" id="RU363032"/>
    </source>
</evidence>
<keyword evidence="4 7" id="KW-0812">Transmembrane</keyword>
<dbReference type="SUPFAM" id="SSF161098">
    <property type="entry name" value="MetI-like"/>
    <property type="match status" value="1"/>
</dbReference>
<evidence type="ECO:0000256" key="8">
    <source>
        <dbReference type="SAM" id="MobiDB-lite"/>
    </source>
</evidence>
<feature type="domain" description="ABC transmembrane type-1" evidence="9">
    <location>
        <begin position="109"/>
        <end position="292"/>
    </location>
</feature>
<dbReference type="PANTHER" id="PTHR30043:SF1">
    <property type="entry name" value="ABC TRANSPORT SYSTEM PERMEASE PROTEIN P69"/>
    <property type="match status" value="1"/>
</dbReference>
<protein>
    <submittedName>
        <fullName evidence="10">ABC transporter permease subunit</fullName>
    </submittedName>
</protein>
<evidence type="ECO:0000313" key="11">
    <source>
        <dbReference type="Proteomes" id="UP000291469"/>
    </source>
</evidence>
<feature type="transmembrane region" description="Helical" evidence="7">
    <location>
        <begin position="161"/>
        <end position="187"/>
    </location>
</feature>
<evidence type="ECO:0000259" key="9">
    <source>
        <dbReference type="PROSITE" id="PS50928"/>
    </source>
</evidence>
<evidence type="ECO:0000256" key="1">
    <source>
        <dbReference type="ARBA" id="ARBA00004651"/>
    </source>
</evidence>
<dbReference type="CDD" id="cd06261">
    <property type="entry name" value="TM_PBP2"/>
    <property type="match status" value="1"/>
</dbReference>
<feature type="transmembrane region" description="Helical" evidence="7">
    <location>
        <begin position="247"/>
        <end position="267"/>
    </location>
</feature>
<keyword evidence="2 7" id="KW-0813">Transport</keyword>
<comment type="subcellular location">
    <subcellularLocation>
        <location evidence="1 7">Cell membrane</location>
        <topology evidence="1 7">Multi-pass membrane protein</topology>
    </subcellularLocation>
</comment>
<dbReference type="EMBL" id="CP036402">
    <property type="protein sequence ID" value="QBI19319.1"/>
    <property type="molecule type" value="Genomic_DNA"/>
</dbReference>
<dbReference type="InterPro" id="IPR035906">
    <property type="entry name" value="MetI-like_sf"/>
</dbReference>
<organism evidence="10 11">
    <name type="scientific">Egibacter rhizosphaerae</name>
    <dbReference type="NCBI Taxonomy" id="1670831"/>
    <lineage>
        <taxon>Bacteria</taxon>
        <taxon>Bacillati</taxon>
        <taxon>Actinomycetota</taxon>
        <taxon>Nitriliruptoria</taxon>
        <taxon>Egibacterales</taxon>
        <taxon>Egibacteraceae</taxon>
        <taxon>Egibacter</taxon>
    </lineage>
</organism>
<keyword evidence="5 7" id="KW-1133">Transmembrane helix</keyword>